<comment type="similarity">
    <text evidence="3 11">Belongs to the cytochrome P450 family.</text>
</comment>
<evidence type="ECO:0000256" key="8">
    <source>
        <dbReference type="ARBA" id="ARBA00023004"/>
    </source>
</evidence>
<gene>
    <name evidence="13" type="ORF">SASPL_113922</name>
</gene>
<evidence type="ECO:0000256" key="3">
    <source>
        <dbReference type="ARBA" id="ARBA00010617"/>
    </source>
</evidence>
<evidence type="ECO:0000256" key="6">
    <source>
        <dbReference type="ARBA" id="ARBA00022989"/>
    </source>
</evidence>
<evidence type="ECO:0000256" key="12">
    <source>
        <dbReference type="SAM" id="Phobius"/>
    </source>
</evidence>
<dbReference type="FunFam" id="1.10.630.10:FF:000022">
    <property type="entry name" value="Taxadiene 5-alpha hydroxylase"/>
    <property type="match status" value="1"/>
</dbReference>
<proteinExistence type="inferred from homology"/>
<evidence type="ECO:0000256" key="5">
    <source>
        <dbReference type="ARBA" id="ARBA00022723"/>
    </source>
</evidence>
<evidence type="ECO:0000256" key="10">
    <source>
        <dbReference type="PIRSR" id="PIRSR602401-1"/>
    </source>
</evidence>
<dbReference type="Gene3D" id="1.10.630.10">
    <property type="entry name" value="Cytochrome P450"/>
    <property type="match status" value="1"/>
</dbReference>
<dbReference type="InterPro" id="IPR017972">
    <property type="entry name" value="Cyt_P450_CS"/>
</dbReference>
<evidence type="ECO:0000256" key="9">
    <source>
        <dbReference type="ARBA" id="ARBA00023136"/>
    </source>
</evidence>
<dbReference type="CDD" id="cd11043">
    <property type="entry name" value="CYP90-like"/>
    <property type="match status" value="1"/>
</dbReference>
<keyword evidence="5 10" id="KW-0479">Metal-binding</keyword>
<reference evidence="13" key="2">
    <citation type="submission" date="2020-08" db="EMBL/GenBank/DDBJ databases">
        <title>Plant Genome Project.</title>
        <authorList>
            <person name="Zhang R.-G."/>
        </authorList>
    </citation>
    <scope>NUCLEOTIDE SEQUENCE</scope>
    <source>
        <strain evidence="13">Huo1</strain>
        <tissue evidence="13">Leaf</tissue>
    </source>
</reference>
<evidence type="ECO:0000313" key="13">
    <source>
        <dbReference type="EMBL" id="KAG6423523.1"/>
    </source>
</evidence>
<keyword evidence="8 10" id="KW-0408">Iron</keyword>
<dbReference type="PRINTS" id="PR00463">
    <property type="entry name" value="EP450I"/>
</dbReference>
<comment type="cofactor">
    <cofactor evidence="1 10">
        <name>heme</name>
        <dbReference type="ChEBI" id="CHEBI:30413"/>
    </cofactor>
</comment>
<dbReference type="InterPro" id="IPR002401">
    <property type="entry name" value="Cyt_P450_E_grp-I"/>
</dbReference>
<sequence>MESTTILLWVLSFVPLVILMIKKKRIGERRVPPGSFGIPLIGQTLELSKAMRSDTAEEWLQQRARKYGPISKMSIFGKPTVFLTGQAYNKFVFSSDGKTLSSKQPASVSRLMGEKNLFQTIGEDHRRLRGAILSFLKPEALKQYVGMMDNEIRLHLAQHWHPDHVEPLMKTLTFNMICTLMFGIERGERRETFVRLFKEVIEGTFVAPINLPFTRFNRSIRARSEVGAIIREVIREKRAKLEKGEKGHDLITSLLSMCDEDGLPLLSDQEIEDNCTVTMVAGYDTTSGLLTYLVKLIAEHPNVYQLLLKEQEEIAGGKKEASDPLTWEDIGKMKYTWRTGTEALRMYPPILFVFKTALQDIEVGGYVIPKGWQVLWTTCITHLDGSIYPDPHKFNPSRFEDQAAMPPHTFIPFGGGARLCPGNEFARIETLAMIHYLVTRFTWKLCLEENTVSREPMPVFKQGLPIRLNSREPYKA</sequence>
<keyword evidence="10 11" id="KW-0349">Heme</keyword>
<keyword evidence="14" id="KW-1185">Reference proteome</keyword>
<evidence type="ECO:0000256" key="2">
    <source>
        <dbReference type="ARBA" id="ARBA00004167"/>
    </source>
</evidence>
<dbReference type="EMBL" id="PNBA02000005">
    <property type="protein sequence ID" value="KAG6423523.1"/>
    <property type="molecule type" value="Genomic_DNA"/>
</dbReference>
<evidence type="ECO:0000313" key="14">
    <source>
        <dbReference type="Proteomes" id="UP000298416"/>
    </source>
</evidence>
<evidence type="ECO:0000256" key="4">
    <source>
        <dbReference type="ARBA" id="ARBA00022692"/>
    </source>
</evidence>
<dbReference type="PANTHER" id="PTHR24286:SF217">
    <property type="entry name" value="OS07G0520300 PROTEIN"/>
    <property type="match status" value="1"/>
</dbReference>
<name>A0A8X9A079_SALSN</name>
<dbReference type="PRINTS" id="PR00385">
    <property type="entry name" value="P450"/>
</dbReference>
<dbReference type="SUPFAM" id="SSF48264">
    <property type="entry name" value="Cytochrome P450"/>
    <property type="match status" value="1"/>
</dbReference>
<dbReference type="Pfam" id="PF00067">
    <property type="entry name" value="p450"/>
    <property type="match status" value="1"/>
</dbReference>
<protein>
    <submittedName>
        <fullName evidence="13">Uncharacterized protein</fullName>
    </submittedName>
</protein>
<dbReference type="AlphaFoldDB" id="A0A8X9A079"/>
<dbReference type="GO" id="GO:0016114">
    <property type="term" value="P:terpenoid biosynthetic process"/>
    <property type="evidence" value="ECO:0007669"/>
    <property type="project" value="UniProtKB-ARBA"/>
</dbReference>
<keyword evidence="11" id="KW-0503">Monooxygenase</keyword>
<dbReference type="GO" id="GO:0020037">
    <property type="term" value="F:heme binding"/>
    <property type="evidence" value="ECO:0007669"/>
    <property type="project" value="InterPro"/>
</dbReference>
<dbReference type="GO" id="GO:0016712">
    <property type="term" value="F:oxidoreductase activity, acting on paired donors, with incorporation or reduction of molecular oxygen, reduced flavin or flavoprotein as one donor, and incorporation of one atom of oxygen"/>
    <property type="evidence" value="ECO:0007669"/>
    <property type="project" value="UniProtKB-ARBA"/>
</dbReference>
<keyword evidence="6 12" id="KW-1133">Transmembrane helix</keyword>
<comment type="caution">
    <text evidence="13">The sequence shown here is derived from an EMBL/GenBank/DDBJ whole genome shotgun (WGS) entry which is preliminary data.</text>
</comment>
<comment type="subcellular location">
    <subcellularLocation>
        <location evidence="2">Membrane</location>
        <topology evidence="2">Single-pass membrane protein</topology>
    </subcellularLocation>
</comment>
<feature type="binding site" description="axial binding residue" evidence="10">
    <location>
        <position position="420"/>
    </location>
    <ligand>
        <name>heme</name>
        <dbReference type="ChEBI" id="CHEBI:30413"/>
    </ligand>
    <ligandPart>
        <name>Fe</name>
        <dbReference type="ChEBI" id="CHEBI:18248"/>
    </ligandPart>
</feature>
<dbReference type="PROSITE" id="PS00086">
    <property type="entry name" value="CYTOCHROME_P450"/>
    <property type="match status" value="1"/>
</dbReference>
<dbReference type="Proteomes" id="UP000298416">
    <property type="component" value="Unassembled WGS sequence"/>
</dbReference>
<dbReference type="GO" id="GO:0016125">
    <property type="term" value="P:sterol metabolic process"/>
    <property type="evidence" value="ECO:0007669"/>
    <property type="project" value="TreeGrafter"/>
</dbReference>
<keyword evidence="9 12" id="KW-0472">Membrane</keyword>
<evidence type="ECO:0000256" key="7">
    <source>
        <dbReference type="ARBA" id="ARBA00023002"/>
    </source>
</evidence>
<accession>A0A8X9A079</accession>
<reference evidence="13" key="1">
    <citation type="submission" date="2018-01" db="EMBL/GenBank/DDBJ databases">
        <authorList>
            <person name="Mao J.F."/>
        </authorList>
    </citation>
    <scope>NUCLEOTIDE SEQUENCE</scope>
    <source>
        <strain evidence="13">Huo1</strain>
        <tissue evidence="13">Leaf</tissue>
    </source>
</reference>
<dbReference type="GO" id="GO:0005506">
    <property type="term" value="F:iron ion binding"/>
    <property type="evidence" value="ECO:0007669"/>
    <property type="project" value="InterPro"/>
</dbReference>
<dbReference type="GO" id="GO:0016020">
    <property type="term" value="C:membrane"/>
    <property type="evidence" value="ECO:0007669"/>
    <property type="project" value="UniProtKB-SubCell"/>
</dbReference>
<dbReference type="InterPro" id="IPR001128">
    <property type="entry name" value="Cyt_P450"/>
</dbReference>
<feature type="transmembrane region" description="Helical" evidence="12">
    <location>
        <begin position="6"/>
        <end position="21"/>
    </location>
</feature>
<dbReference type="PANTHER" id="PTHR24286">
    <property type="entry name" value="CYTOCHROME P450 26"/>
    <property type="match status" value="1"/>
</dbReference>
<keyword evidence="4 12" id="KW-0812">Transmembrane</keyword>
<keyword evidence="7 11" id="KW-0560">Oxidoreductase</keyword>
<evidence type="ECO:0000256" key="1">
    <source>
        <dbReference type="ARBA" id="ARBA00001971"/>
    </source>
</evidence>
<dbReference type="InterPro" id="IPR036396">
    <property type="entry name" value="Cyt_P450_sf"/>
</dbReference>
<evidence type="ECO:0000256" key="11">
    <source>
        <dbReference type="RuleBase" id="RU000461"/>
    </source>
</evidence>
<organism evidence="13">
    <name type="scientific">Salvia splendens</name>
    <name type="common">Scarlet sage</name>
    <dbReference type="NCBI Taxonomy" id="180675"/>
    <lineage>
        <taxon>Eukaryota</taxon>
        <taxon>Viridiplantae</taxon>
        <taxon>Streptophyta</taxon>
        <taxon>Embryophyta</taxon>
        <taxon>Tracheophyta</taxon>
        <taxon>Spermatophyta</taxon>
        <taxon>Magnoliopsida</taxon>
        <taxon>eudicotyledons</taxon>
        <taxon>Gunneridae</taxon>
        <taxon>Pentapetalae</taxon>
        <taxon>asterids</taxon>
        <taxon>lamiids</taxon>
        <taxon>Lamiales</taxon>
        <taxon>Lamiaceae</taxon>
        <taxon>Nepetoideae</taxon>
        <taxon>Mentheae</taxon>
        <taxon>Salviinae</taxon>
        <taxon>Salvia</taxon>
        <taxon>Salvia subgen. Calosphace</taxon>
        <taxon>core Calosphace</taxon>
    </lineage>
</organism>